<evidence type="ECO:0000313" key="2">
    <source>
        <dbReference type="EMBL" id="MED6275298.1"/>
    </source>
</evidence>
<accession>A0ABU7DJN9</accession>
<comment type="caution">
    <text evidence="2">The sequence shown here is derived from an EMBL/GenBank/DDBJ whole genome shotgun (WGS) entry which is preliminary data.</text>
</comment>
<gene>
    <name evidence="2" type="ORF">CHARACLAT_025172</name>
</gene>
<keyword evidence="1" id="KW-0472">Membrane</keyword>
<feature type="transmembrane region" description="Helical" evidence="1">
    <location>
        <begin position="37"/>
        <end position="57"/>
    </location>
</feature>
<keyword evidence="3" id="KW-1185">Reference proteome</keyword>
<organism evidence="2 3">
    <name type="scientific">Characodon lateralis</name>
    <dbReference type="NCBI Taxonomy" id="208331"/>
    <lineage>
        <taxon>Eukaryota</taxon>
        <taxon>Metazoa</taxon>
        <taxon>Chordata</taxon>
        <taxon>Craniata</taxon>
        <taxon>Vertebrata</taxon>
        <taxon>Euteleostomi</taxon>
        <taxon>Actinopterygii</taxon>
        <taxon>Neopterygii</taxon>
        <taxon>Teleostei</taxon>
        <taxon>Neoteleostei</taxon>
        <taxon>Acanthomorphata</taxon>
        <taxon>Ovalentaria</taxon>
        <taxon>Atherinomorphae</taxon>
        <taxon>Cyprinodontiformes</taxon>
        <taxon>Goodeidae</taxon>
        <taxon>Characodon</taxon>
    </lineage>
</organism>
<evidence type="ECO:0000313" key="3">
    <source>
        <dbReference type="Proteomes" id="UP001352852"/>
    </source>
</evidence>
<dbReference type="Proteomes" id="UP001352852">
    <property type="component" value="Unassembled WGS sequence"/>
</dbReference>
<sequence length="117" mass="13477">MKKFFLNTNCPMNKAALCDEVTMKTELMEFLSFLDVWAAQLLANIFNLSCSCLFIMFMTKTIPSCEKYFRTTDNKTSVLQRGWSMGEREGPPWTGLQFITGQPTRHTNTWTYVHTAA</sequence>
<dbReference type="EMBL" id="JAHUTJ010027464">
    <property type="protein sequence ID" value="MED6275298.1"/>
    <property type="molecule type" value="Genomic_DNA"/>
</dbReference>
<evidence type="ECO:0000256" key="1">
    <source>
        <dbReference type="SAM" id="Phobius"/>
    </source>
</evidence>
<keyword evidence="1" id="KW-1133">Transmembrane helix</keyword>
<proteinExistence type="predicted"/>
<reference evidence="2 3" key="1">
    <citation type="submission" date="2021-06" db="EMBL/GenBank/DDBJ databases">
        <authorList>
            <person name="Palmer J.M."/>
        </authorList>
    </citation>
    <scope>NUCLEOTIDE SEQUENCE [LARGE SCALE GENOMIC DNA]</scope>
    <source>
        <strain evidence="2 3">CL_MEX2019</strain>
        <tissue evidence="2">Muscle</tissue>
    </source>
</reference>
<keyword evidence="1" id="KW-0812">Transmembrane</keyword>
<protein>
    <submittedName>
        <fullName evidence="2">Uncharacterized protein</fullName>
    </submittedName>
</protein>
<name>A0ABU7DJN9_9TELE</name>